<reference evidence="2" key="1">
    <citation type="journal article" date="2012" name="Science">
        <title>The Paleozoic origin of enzymatic lignin decomposition reconstructed from 31 fungal genomes.</title>
        <authorList>
            <person name="Floudas D."/>
            <person name="Binder M."/>
            <person name="Riley R."/>
            <person name="Barry K."/>
            <person name="Blanchette R.A."/>
            <person name="Henrissat B."/>
            <person name="Martinez A.T."/>
            <person name="Otillar R."/>
            <person name="Spatafora J.W."/>
            <person name="Yadav J.S."/>
            <person name="Aerts A."/>
            <person name="Benoit I."/>
            <person name="Boyd A."/>
            <person name="Carlson A."/>
            <person name="Copeland A."/>
            <person name="Coutinho P.M."/>
            <person name="de Vries R.P."/>
            <person name="Ferreira P."/>
            <person name="Findley K."/>
            <person name="Foster B."/>
            <person name="Gaskell J."/>
            <person name="Glotzer D."/>
            <person name="Gorecki P."/>
            <person name="Heitman J."/>
            <person name="Hesse C."/>
            <person name="Hori C."/>
            <person name="Igarashi K."/>
            <person name="Jurgens J.A."/>
            <person name="Kallen N."/>
            <person name="Kersten P."/>
            <person name="Kohler A."/>
            <person name="Kuees U."/>
            <person name="Kumar T.K.A."/>
            <person name="Kuo A."/>
            <person name="LaButti K."/>
            <person name="Larrondo L.F."/>
            <person name="Lindquist E."/>
            <person name="Ling A."/>
            <person name="Lombard V."/>
            <person name="Lucas S."/>
            <person name="Lundell T."/>
            <person name="Martin R."/>
            <person name="McLaughlin D.J."/>
            <person name="Morgenstern I."/>
            <person name="Morin E."/>
            <person name="Murat C."/>
            <person name="Nagy L.G."/>
            <person name="Nolan M."/>
            <person name="Ohm R.A."/>
            <person name="Patyshakuliyeva A."/>
            <person name="Rokas A."/>
            <person name="Ruiz-Duenas F.J."/>
            <person name="Sabat G."/>
            <person name="Salamov A."/>
            <person name="Samejima M."/>
            <person name="Schmutz J."/>
            <person name="Slot J.C."/>
            <person name="St John F."/>
            <person name="Stenlid J."/>
            <person name="Sun H."/>
            <person name="Sun S."/>
            <person name="Syed K."/>
            <person name="Tsang A."/>
            <person name="Wiebenga A."/>
            <person name="Young D."/>
            <person name="Pisabarro A."/>
            <person name="Eastwood D.C."/>
            <person name="Martin F."/>
            <person name="Cullen D."/>
            <person name="Grigoriev I.V."/>
            <person name="Hibbett D.S."/>
        </authorList>
    </citation>
    <scope>NUCLEOTIDE SEQUENCE [LARGE SCALE GENOMIC DNA]</scope>
    <source>
        <strain evidence="2">RWD-64-598 SS2</strain>
    </source>
</reference>
<dbReference type="KEGG" id="cput:CONPUDRAFT_170121"/>
<sequence>MNGPMKLQETLSTVYEITPQFVAMDTIKSLLSTGSIQECSLLFDKLRKLAFLDFCLRRVNHGVMYWRITAIKMLEHLLVANKFNLAQTISSSSVGAILETLCTCALQDPDLNSQELNNPYTSWQHNMYPDFRNTSLWNQDDTTRQCTDNRIFGLVQQDAMQAVYAIASSSEAVPLRLWSRILKRRPIVIDLLLDCTILERPTYYPESDAAALACESFNAMFRSPRYLIPGIAVPAELASELLDLRHVTEALKLLTQNQDWSERIIAIFTKQDEEDEIAIREKLRKPDTLIPNAPKETLYNSIQRDHVRARVAMLRLIISLSHVSDHCGIKNIEIESFLRIAYEALTDTTSQKYLHGDQIPDGIATGVERMNAGPPMDVLGAIALIRLLAVLAHRNGLTNIQLLHKPPHGLSSTTSLAQIQQITHPDVIRRVIAICIDKANSQVEAGSQCTILRKDLVACTRACNAYHSATELLVALVGLNDHSGSLYGKETQGVRQMLAKTLGSAASLWLHLKRYSSAYACAVAAVRTAEDIPESEGRNPAIIAMNRRRALEAKKGMETDHHQYKYVLRL</sequence>
<dbReference type="RefSeq" id="XP_007775411.1">
    <property type="nucleotide sequence ID" value="XM_007777221.1"/>
</dbReference>
<name>R7SDZ8_CONPW</name>
<evidence type="ECO:0000313" key="1">
    <source>
        <dbReference type="EMBL" id="EIW74393.1"/>
    </source>
</evidence>
<evidence type="ECO:0000313" key="2">
    <source>
        <dbReference type="Proteomes" id="UP000053558"/>
    </source>
</evidence>
<dbReference type="OrthoDB" id="2932645at2759"/>
<dbReference type="EMBL" id="JH711592">
    <property type="protein sequence ID" value="EIW74393.1"/>
    <property type="molecule type" value="Genomic_DNA"/>
</dbReference>
<dbReference type="AlphaFoldDB" id="R7SDZ8"/>
<organism evidence="1 2">
    <name type="scientific">Coniophora puteana (strain RWD-64-598)</name>
    <name type="common">Brown rot fungus</name>
    <dbReference type="NCBI Taxonomy" id="741705"/>
    <lineage>
        <taxon>Eukaryota</taxon>
        <taxon>Fungi</taxon>
        <taxon>Dikarya</taxon>
        <taxon>Basidiomycota</taxon>
        <taxon>Agaricomycotina</taxon>
        <taxon>Agaricomycetes</taxon>
        <taxon>Agaricomycetidae</taxon>
        <taxon>Boletales</taxon>
        <taxon>Coniophorineae</taxon>
        <taxon>Coniophoraceae</taxon>
        <taxon>Coniophora</taxon>
    </lineage>
</organism>
<protein>
    <submittedName>
        <fullName evidence="1">Uncharacterized protein</fullName>
    </submittedName>
</protein>
<gene>
    <name evidence="1" type="ORF">CONPUDRAFT_170121</name>
</gene>
<dbReference type="GeneID" id="19206389"/>
<accession>R7SDZ8</accession>
<proteinExistence type="predicted"/>
<keyword evidence="2" id="KW-1185">Reference proteome</keyword>
<dbReference type="Proteomes" id="UP000053558">
    <property type="component" value="Unassembled WGS sequence"/>
</dbReference>